<evidence type="ECO:0000256" key="7">
    <source>
        <dbReference type="SAM" id="MobiDB-lite"/>
    </source>
</evidence>
<dbReference type="GO" id="GO:0036126">
    <property type="term" value="C:sperm flagellum"/>
    <property type="evidence" value="ECO:0007669"/>
    <property type="project" value="TreeGrafter"/>
</dbReference>
<dbReference type="Ensembl" id="ENSMUNT00000012313.2">
    <property type="protein sequence ID" value="ENSMUNP00000010648.2"/>
    <property type="gene ID" value="ENSMUNG00000008395.2"/>
</dbReference>
<dbReference type="Proteomes" id="UP000694405">
    <property type="component" value="Chromosome 6"/>
</dbReference>
<reference evidence="9" key="2">
    <citation type="submission" date="2025-08" db="UniProtKB">
        <authorList>
            <consortium name="Ensembl"/>
        </authorList>
    </citation>
    <scope>IDENTIFICATION</scope>
</reference>
<evidence type="ECO:0000313" key="9">
    <source>
        <dbReference type="Ensembl" id="ENSMUNP00000010648.2"/>
    </source>
</evidence>
<organism evidence="9 10">
    <name type="scientific">Melopsittacus undulatus</name>
    <name type="common">Budgerigar</name>
    <name type="synonym">Psittacus undulatus</name>
    <dbReference type="NCBI Taxonomy" id="13146"/>
    <lineage>
        <taxon>Eukaryota</taxon>
        <taxon>Metazoa</taxon>
        <taxon>Chordata</taxon>
        <taxon>Craniata</taxon>
        <taxon>Vertebrata</taxon>
        <taxon>Euteleostomi</taxon>
        <taxon>Archelosauria</taxon>
        <taxon>Archosauria</taxon>
        <taxon>Dinosauria</taxon>
        <taxon>Saurischia</taxon>
        <taxon>Theropoda</taxon>
        <taxon>Coelurosauria</taxon>
        <taxon>Aves</taxon>
        <taxon>Neognathae</taxon>
        <taxon>Neoaves</taxon>
        <taxon>Telluraves</taxon>
        <taxon>Australaves</taxon>
        <taxon>Psittaciformes</taxon>
        <taxon>Psittaculidae</taxon>
        <taxon>Melopsittacus</taxon>
    </lineage>
</organism>
<keyword evidence="8" id="KW-0472">Membrane</keyword>
<feature type="coiled-coil region" evidence="6">
    <location>
        <begin position="203"/>
        <end position="266"/>
    </location>
</feature>
<keyword evidence="8" id="KW-0812">Transmembrane</keyword>
<name>A0A8C6JCP9_MELUD</name>
<dbReference type="PANTHER" id="PTHR14871">
    <property type="entry name" value="DYNEIN REGULATORY COMPLEX PROTEIN 9"/>
    <property type="match status" value="1"/>
</dbReference>
<dbReference type="AlphaFoldDB" id="A0A8C6JCP9"/>
<dbReference type="PANTHER" id="PTHR14871:SF1">
    <property type="entry name" value="DYNEIN REGULATORY COMPLEX PROTEIN 9"/>
    <property type="match status" value="1"/>
</dbReference>
<feature type="transmembrane region" description="Helical" evidence="8">
    <location>
        <begin position="29"/>
        <end position="50"/>
    </location>
</feature>
<dbReference type="GO" id="GO:0005737">
    <property type="term" value="C:cytoplasm"/>
    <property type="evidence" value="ECO:0007669"/>
    <property type="project" value="TreeGrafter"/>
</dbReference>
<dbReference type="GO" id="GO:0005856">
    <property type="term" value="C:cytoskeleton"/>
    <property type="evidence" value="ECO:0007669"/>
    <property type="project" value="UniProtKB-SubCell"/>
</dbReference>
<dbReference type="GO" id="GO:0007288">
    <property type="term" value="P:sperm axoneme assembly"/>
    <property type="evidence" value="ECO:0007669"/>
    <property type="project" value="TreeGrafter"/>
</dbReference>
<evidence type="ECO:0000256" key="3">
    <source>
        <dbReference type="ARBA" id="ARBA00022490"/>
    </source>
</evidence>
<keyword evidence="6" id="KW-0175">Coiled coil</keyword>
<accession>A0A8C6JCP9</accession>
<accession>A0A8V5FG39</accession>
<reference evidence="9" key="3">
    <citation type="submission" date="2025-09" db="UniProtKB">
        <authorList>
            <consortium name="Ensembl"/>
        </authorList>
    </citation>
    <scope>IDENTIFICATION</scope>
</reference>
<evidence type="ECO:0000256" key="2">
    <source>
        <dbReference type="ARBA" id="ARBA00004316"/>
    </source>
</evidence>
<evidence type="ECO:0000256" key="8">
    <source>
        <dbReference type="SAM" id="Phobius"/>
    </source>
</evidence>
<proteinExistence type="predicted"/>
<feature type="region of interest" description="Disordered" evidence="7">
    <location>
        <begin position="380"/>
        <end position="404"/>
    </location>
</feature>
<keyword evidence="8" id="KW-1133">Transmembrane helix</keyword>
<sequence length="404" mass="45652">MAPFINSVWKSINKAKEVYERLQIRLFQVYLSTTVANTIASFSLVSFVFVPLSKKTETKEMEKLTHLEALLFTAVLETCVDQLSILGYIMPVSYKGQTDLSHVCASILPDARTQMGPCISSPFYLKIIMDKGASHCSTSCCIPFLPGRQYASDVITATMKRMQESGTFNSLTEANEKEEEKKSKFHDVLIRSVLCSVLPCLTAESQNAMILNLKDELQEIKAKVSMESSYVKKSTDLQVHETQKRCNNAENILDKEIQKLRSKTDEEIRVHLEIEDFLRQNHKVQEKLEFWVDKYENDTDAKDKELDALKALKANQLEILQGLAKEVRHQQHLSQDQRVNYTQAMRATFAIWIWERSNKGDGGGRLTLTHCPWAAVELPGAQGSDPDCGPADSQRRRILAPGSG</sequence>
<reference evidence="9" key="1">
    <citation type="submission" date="2020-03" db="EMBL/GenBank/DDBJ databases">
        <title>Melopsittacus undulatus (budgerigar) genome, bMelUnd1, maternal haplotype with Z.</title>
        <authorList>
            <person name="Gedman G."/>
            <person name="Mountcastle J."/>
            <person name="Haase B."/>
            <person name="Formenti G."/>
            <person name="Wright T."/>
            <person name="Apodaca J."/>
            <person name="Pelan S."/>
            <person name="Chow W."/>
            <person name="Rhie A."/>
            <person name="Howe K."/>
            <person name="Fedrigo O."/>
            <person name="Jarvis E.D."/>
        </authorList>
    </citation>
    <scope>NUCLEOTIDE SEQUENCE [LARGE SCALE GENOMIC DNA]</scope>
</reference>
<keyword evidence="4" id="KW-0206">Cytoskeleton</keyword>
<evidence type="ECO:0000313" key="10">
    <source>
        <dbReference type="Proteomes" id="UP000694405"/>
    </source>
</evidence>
<keyword evidence="3" id="KW-0963">Cytoplasm</keyword>
<evidence type="ECO:0000256" key="6">
    <source>
        <dbReference type="SAM" id="Coils"/>
    </source>
</evidence>
<protein>
    <submittedName>
        <fullName evidence="9">Uncharacterized protein</fullName>
    </submittedName>
</protein>
<keyword evidence="5" id="KW-0966">Cell projection</keyword>
<evidence type="ECO:0000256" key="5">
    <source>
        <dbReference type="ARBA" id="ARBA00023273"/>
    </source>
</evidence>
<dbReference type="InterPro" id="IPR042618">
    <property type="entry name" value="IQCG"/>
</dbReference>
<evidence type="ECO:0000256" key="1">
    <source>
        <dbReference type="ARBA" id="ARBA00004245"/>
    </source>
</evidence>
<keyword evidence="10" id="KW-1185">Reference proteome</keyword>
<evidence type="ECO:0000256" key="4">
    <source>
        <dbReference type="ARBA" id="ARBA00023212"/>
    </source>
</evidence>
<comment type="subcellular location">
    <subcellularLocation>
        <location evidence="2">Cell projection</location>
    </subcellularLocation>
    <subcellularLocation>
        <location evidence="1">Cytoplasm</location>
        <location evidence="1">Cytoskeleton</location>
    </subcellularLocation>
</comment>